<accession>A0ABW6V906</accession>
<dbReference type="EMBL" id="JBIAXI010000014">
    <property type="protein sequence ID" value="MFF4775705.1"/>
    <property type="molecule type" value="Genomic_DNA"/>
</dbReference>
<keyword evidence="2" id="KW-0349">Heme</keyword>
<proteinExistence type="inferred from homology"/>
<dbReference type="PANTHER" id="PTHR46696:SF1">
    <property type="entry name" value="CYTOCHROME P450 YJIB-RELATED"/>
    <property type="match status" value="1"/>
</dbReference>
<dbReference type="PRINTS" id="PR00359">
    <property type="entry name" value="BP450"/>
</dbReference>
<evidence type="ECO:0000256" key="1">
    <source>
        <dbReference type="ARBA" id="ARBA00010617"/>
    </source>
</evidence>
<protein>
    <submittedName>
        <fullName evidence="4">Cytochrome P450</fullName>
    </submittedName>
</protein>
<gene>
    <name evidence="4" type="ORF">ACFY05_22895</name>
</gene>
<sequence length="408" mass="44135">MTAQETQRAATGDGERPRFPFAARCPGEPAPEFDRLRADRPVARVTFPTGDTAWLVTGYEDNRTVLSDPRFSRALTTRPGAPRLQPIPPDPASLFSMDAPEHTRLRRLVAPAFGNRRMAALRPVIEREVELLVDGLVAAGPPADLVSGLARRLPITVICELLGVPTADRERIAGWVDVLLSLTRFRPEDVARARADLKGYLEGLVAAKRESPADDLFSELIAARDSGDALSEEELVMMGATVLTGGFLSTASEIALSFLCLFRHPEQLAALRARPELLPSAVDELLRYNALTTGGGLLRVASEDVRLGGVTIATGEAVLPAISAANRDPDVFDEPGRFDVTRESNPHLTFGLGIHYCLGARLARIELELALAVTLRRLPGLRLAVPVGELRAEGGHLIRGLPELPVAW</sequence>
<dbReference type="PANTHER" id="PTHR46696">
    <property type="entry name" value="P450, PUTATIVE (EUROFUNG)-RELATED"/>
    <property type="match status" value="1"/>
</dbReference>
<dbReference type="RefSeq" id="WP_387343921.1">
    <property type="nucleotide sequence ID" value="NZ_JBIAXI010000014.1"/>
</dbReference>
<comment type="similarity">
    <text evidence="1 2">Belongs to the cytochrome P450 family.</text>
</comment>
<evidence type="ECO:0000256" key="3">
    <source>
        <dbReference type="SAM" id="MobiDB-lite"/>
    </source>
</evidence>
<dbReference type="InterPro" id="IPR036396">
    <property type="entry name" value="Cyt_P450_sf"/>
</dbReference>
<evidence type="ECO:0000313" key="5">
    <source>
        <dbReference type="Proteomes" id="UP001602119"/>
    </source>
</evidence>
<reference evidence="4 5" key="1">
    <citation type="submission" date="2024-10" db="EMBL/GenBank/DDBJ databases">
        <title>The Natural Products Discovery Center: Release of the First 8490 Sequenced Strains for Exploring Actinobacteria Biosynthetic Diversity.</title>
        <authorList>
            <person name="Kalkreuter E."/>
            <person name="Kautsar S.A."/>
            <person name="Yang D."/>
            <person name="Bader C.D."/>
            <person name="Teijaro C.N."/>
            <person name="Fluegel L."/>
            <person name="Davis C.M."/>
            <person name="Simpson J.R."/>
            <person name="Lauterbach L."/>
            <person name="Steele A.D."/>
            <person name="Gui C."/>
            <person name="Meng S."/>
            <person name="Li G."/>
            <person name="Viehrig K."/>
            <person name="Ye F."/>
            <person name="Su P."/>
            <person name="Kiefer A.F."/>
            <person name="Nichols A."/>
            <person name="Cepeda A.J."/>
            <person name="Yan W."/>
            <person name="Fan B."/>
            <person name="Jiang Y."/>
            <person name="Adhikari A."/>
            <person name="Zheng C.-J."/>
            <person name="Schuster L."/>
            <person name="Cowan T.M."/>
            <person name="Smanski M.J."/>
            <person name="Chevrette M.G."/>
            <person name="De Carvalho L.P.S."/>
            <person name="Shen B."/>
        </authorList>
    </citation>
    <scope>NUCLEOTIDE SEQUENCE [LARGE SCALE GENOMIC DNA]</scope>
    <source>
        <strain evidence="4 5">NPDC001281</strain>
    </source>
</reference>
<evidence type="ECO:0000256" key="2">
    <source>
        <dbReference type="RuleBase" id="RU000461"/>
    </source>
</evidence>
<evidence type="ECO:0000313" key="4">
    <source>
        <dbReference type="EMBL" id="MFF4775705.1"/>
    </source>
</evidence>
<dbReference type="Pfam" id="PF00067">
    <property type="entry name" value="p450"/>
    <property type="match status" value="1"/>
</dbReference>
<keyword evidence="5" id="KW-1185">Reference proteome</keyword>
<comment type="caution">
    <text evidence="4">The sequence shown here is derived from an EMBL/GenBank/DDBJ whole genome shotgun (WGS) entry which is preliminary data.</text>
</comment>
<name>A0ABW6V906_MICFU</name>
<feature type="region of interest" description="Disordered" evidence="3">
    <location>
        <begin position="1"/>
        <end position="33"/>
    </location>
</feature>
<dbReference type="SUPFAM" id="SSF48264">
    <property type="entry name" value="Cytochrome P450"/>
    <property type="match status" value="1"/>
</dbReference>
<dbReference type="Gene3D" id="1.10.630.10">
    <property type="entry name" value="Cytochrome P450"/>
    <property type="match status" value="1"/>
</dbReference>
<dbReference type="Proteomes" id="UP001602119">
    <property type="component" value="Unassembled WGS sequence"/>
</dbReference>
<organism evidence="4 5">
    <name type="scientific">Microtetraspora fusca</name>
    <dbReference type="NCBI Taxonomy" id="1997"/>
    <lineage>
        <taxon>Bacteria</taxon>
        <taxon>Bacillati</taxon>
        <taxon>Actinomycetota</taxon>
        <taxon>Actinomycetes</taxon>
        <taxon>Streptosporangiales</taxon>
        <taxon>Streptosporangiaceae</taxon>
        <taxon>Microtetraspora</taxon>
    </lineage>
</organism>
<dbReference type="InterPro" id="IPR002397">
    <property type="entry name" value="Cyt_P450_B"/>
</dbReference>
<keyword evidence="2" id="KW-0560">Oxidoreductase</keyword>
<keyword evidence="2" id="KW-0503">Monooxygenase</keyword>
<dbReference type="PROSITE" id="PS00086">
    <property type="entry name" value="CYTOCHROME_P450"/>
    <property type="match status" value="1"/>
</dbReference>
<keyword evidence="2" id="KW-0479">Metal-binding</keyword>
<dbReference type="CDD" id="cd11031">
    <property type="entry name" value="Cyp158A-like"/>
    <property type="match status" value="1"/>
</dbReference>
<dbReference type="InterPro" id="IPR017972">
    <property type="entry name" value="Cyt_P450_CS"/>
</dbReference>
<keyword evidence="2" id="KW-0408">Iron</keyword>
<dbReference type="InterPro" id="IPR001128">
    <property type="entry name" value="Cyt_P450"/>
</dbReference>